<proteinExistence type="predicted"/>
<reference evidence="1" key="1">
    <citation type="journal article" date="2014" name="Front. Microbiol.">
        <title>High frequency of phylogenetically diverse reductive dehalogenase-homologous genes in deep subseafloor sedimentary metagenomes.</title>
        <authorList>
            <person name="Kawai M."/>
            <person name="Futagami T."/>
            <person name="Toyoda A."/>
            <person name="Takaki Y."/>
            <person name="Nishi S."/>
            <person name="Hori S."/>
            <person name="Arai W."/>
            <person name="Tsubouchi T."/>
            <person name="Morono Y."/>
            <person name="Uchiyama I."/>
            <person name="Ito T."/>
            <person name="Fujiyama A."/>
            <person name="Inagaki F."/>
            <person name="Takami H."/>
        </authorList>
    </citation>
    <scope>NUCLEOTIDE SEQUENCE</scope>
    <source>
        <strain evidence="1">Expedition CK06-06</strain>
    </source>
</reference>
<dbReference type="InterPro" id="IPR023366">
    <property type="entry name" value="ATP_synth_asu-like_sf"/>
</dbReference>
<organism evidence="1">
    <name type="scientific">marine sediment metagenome</name>
    <dbReference type="NCBI Taxonomy" id="412755"/>
    <lineage>
        <taxon>unclassified sequences</taxon>
        <taxon>metagenomes</taxon>
        <taxon>ecological metagenomes</taxon>
    </lineage>
</organism>
<evidence type="ECO:0000313" key="1">
    <source>
        <dbReference type="EMBL" id="GAH55675.1"/>
    </source>
</evidence>
<dbReference type="AlphaFoldDB" id="X1HF35"/>
<feature type="non-terminal residue" evidence="1">
    <location>
        <position position="217"/>
    </location>
</feature>
<dbReference type="EMBL" id="BARU01021011">
    <property type="protein sequence ID" value="GAH55675.1"/>
    <property type="molecule type" value="Genomic_DNA"/>
</dbReference>
<sequence length="217" mass="23719">MSEPTSRLTFADLVQRVARKAGIAYYGSTGAEKAMVPIDTYNLELCKDIVNDAIRMFISDAPVRGWRWQRRIMNIVLSSVRITGTADGGSSTLLADSNLYSTYDTNDDLNNYYAYILTGTGIGSFAKITDYKCGTGEITSIDDQTGDVYRVECSEVHGLTSNDIITISGTVNFDGDYVATVIDTDTFSIVKASGKTTETGTWTQAQIVVDAWLDQYG</sequence>
<name>X1HF35_9ZZZZ</name>
<dbReference type="Gene3D" id="2.40.30.20">
    <property type="match status" value="1"/>
</dbReference>
<gene>
    <name evidence="1" type="ORF">S03H2_34431</name>
</gene>
<protein>
    <submittedName>
        <fullName evidence="1">Uncharacterized protein</fullName>
    </submittedName>
</protein>
<accession>X1HF35</accession>
<comment type="caution">
    <text evidence="1">The sequence shown here is derived from an EMBL/GenBank/DDBJ whole genome shotgun (WGS) entry which is preliminary data.</text>
</comment>